<dbReference type="HOGENOM" id="CLU_062939_0_0_1"/>
<gene>
    <name evidence="5" type="ORF">AMTR_s00003p00253250</name>
</gene>
<dbReference type="Proteomes" id="UP000017836">
    <property type="component" value="Unassembled WGS sequence"/>
</dbReference>
<evidence type="ECO:0000313" key="5">
    <source>
        <dbReference type="EMBL" id="ERN03386.1"/>
    </source>
</evidence>
<protein>
    <submittedName>
        <fullName evidence="5">Uncharacterized protein</fullName>
    </submittedName>
</protein>
<keyword evidence="1" id="KW-0479">Metal-binding</keyword>
<sequence>MPATTGRVHMPANNRVHRSAALQTHGMCQSTIGYDPYAPNQNNSKQSSDQNAQSSEPEEENAQASFQGLLALARRTGSNADEARGSCKKNFLSVKEEAGITPAIVPGSKKQKTNGKVNFGEENDFSDDSSEDEEEEKSKDESDREEDSEIERIIASRMRKGTKKVSISSNKGRVSSERKRNRSEEDDSDSGDSTERRHKKRKRRGIECLQTMRIQIGRVKKRRESRMERKNRSHRYSDPDSKAESSKRCRKSRRRSSDSETDSLSGDSERSRSRH</sequence>
<proteinExistence type="predicted"/>
<accession>W1P711</accession>
<keyword evidence="2" id="KW-0863">Zinc-finger</keyword>
<reference evidence="6" key="1">
    <citation type="journal article" date="2013" name="Science">
        <title>The Amborella genome and the evolution of flowering plants.</title>
        <authorList>
            <consortium name="Amborella Genome Project"/>
        </authorList>
    </citation>
    <scope>NUCLEOTIDE SEQUENCE [LARGE SCALE GENOMIC DNA]</scope>
</reference>
<evidence type="ECO:0000256" key="4">
    <source>
        <dbReference type="SAM" id="MobiDB-lite"/>
    </source>
</evidence>
<dbReference type="EMBL" id="KI394358">
    <property type="protein sequence ID" value="ERN03386.1"/>
    <property type="molecule type" value="Genomic_DNA"/>
</dbReference>
<keyword evidence="6" id="KW-1185">Reference proteome</keyword>
<dbReference type="OMA" id="CRNMITI"/>
<evidence type="ECO:0000313" key="6">
    <source>
        <dbReference type="Proteomes" id="UP000017836"/>
    </source>
</evidence>
<keyword evidence="3" id="KW-0862">Zinc</keyword>
<feature type="compositionally biased region" description="Acidic residues" evidence="4">
    <location>
        <begin position="121"/>
        <end position="135"/>
    </location>
</feature>
<feature type="compositionally biased region" description="Basic and acidic residues" evidence="4">
    <location>
        <begin position="225"/>
        <end position="247"/>
    </location>
</feature>
<evidence type="ECO:0000256" key="1">
    <source>
        <dbReference type="ARBA" id="ARBA00022723"/>
    </source>
</evidence>
<name>W1P711_AMBTC</name>
<dbReference type="PANTHER" id="PTHR31437:SF1">
    <property type="entry name" value="PROTEIN SREK1IP1"/>
    <property type="match status" value="1"/>
</dbReference>
<evidence type="ECO:0000256" key="3">
    <source>
        <dbReference type="ARBA" id="ARBA00022833"/>
    </source>
</evidence>
<dbReference type="GO" id="GO:0008270">
    <property type="term" value="F:zinc ion binding"/>
    <property type="evidence" value="ECO:0007669"/>
    <property type="project" value="UniProtKB-KW"/>
</dbReference>
<organism evidence="5 6">
    <name type="scientific">Amborella trichopoda</name>
    <dbReference type="NCBI Taxonomy" id="13333"/>
    <lineage>
        <taxon>Eukaryota</taxon>
        <taxon>Viridiplantae</taxon>
        <taxon>Streptophyta</taxon>
        <taxon>Embryophyta</taxon>
        <taxon>Tracheophyta</taxon>
        <taxon>Spermatophyta</taxon>
        <taxon>Magnoliopsida</taxon>
        <taxon>Amborellales</taxon>
        <taxon>Amborellaceae</taxon>
        <taxon>Amborella</taxon>
    </lineage>
</organism>
<dbReference type="eggNOG" id="KOG2985">
    <property type="taxonomic scope" value="Eukaryota"/>
</dbReference>
<feature type="compositionally biased region" description="Low complexity" evidence="4">
    <location>
        <begin position="40"/>
        <end position="55"/>
    </location>
</feature>
<feature type="region of interest" description="Disordered" evidence="4">
    <location>
        <begin position="1"/>
        <end position="275"/>
    </location>
</feature>
<dbReference type="AlphaFoldDB" id="W1P711"/>
<dbReference type="PANTHER" id="PTHR31437">
    <property type="entry name" value="SREK1IP1 FAMILY MEMBER"/>
    <property type="match status" value="1"/>
</dbReference>
<evidence type="ECO:0000256" key="2">
    <source>
        <dbReference type="ARBA" id="ARBA00022771"/>
    </source>
</evidence>
<dbReference type="Gramene" id="ERN03386">
    <property type="protein sequence ID" value="ERN03386"/>
    <property type="gene ID" value="AMTR_s00003p00253250"/>
</dbReference>